<dbReference type="InterPro" id="IPR014729">
    <property type="entry name" value="Rossmann-like_a/b/a_fold"/>
</dbReference>
<evidence type="ECO:0000256" key="2">
    <source>
        <dbReference type="ARBA" id="ARBA00022490"/>
    </source>
</evidence>
<dbReference type="GO" id="GO:0005737">
    <property type="term" value="C:cytoplasm"/>
    <property type="evidence" value="ECO:0007669"/>
    <property type="project" value="UniProtKB-SubCell"/>
</dbReference>
<proteinExistence type="inferred from homology"/>
<dbReference type="InterPro" id="IPR020058">
    <property type="entry name" value="Glu/Gln-tRNA-synth_Ib_cat-dom"/>
</dbReference>
<feature type="short sequence motif" description="'KMSKS' region" evidence="8">
    <location>
        <begin position="240"/>
        <end position="244"/>
    </location>
</feature>
<feature type="binding site" evidence="8">
    <location>
        <position position="243"/>
    </location>
    <ligand>
        <name>ATP</name>
        <dbReference type="ChEBI" id="CHEBI:30616"/>
    </ligand>
</feature>
<dbReference type="InterPro" id="IPR001412">
    <property type="entry name" value="aa-tRNA-synth_I_CS"/>
</dbReference>
<dbReference type="PANTHER" id="PTHR43311">
    <property type="entry name" value="GLUTAMATE--TRNA LIGASE"/>
    <property type="match status" value="1"/>
</dbReference>
<dbReference type="InterPro" id="IPR000924">
    <property type="entry name" value="Glu/Gln-tRNA-synth"/>
</dbReference>
<dbReference type="SUPFAM" id="SSF52374">
    <property type="entry name" value="Nucleotidylyl transferase"/>
    <property type="match status" value="1"/>
</dbReference>
<dbReference type="InterPro" id="IPR020751">
    <property type="entry name" value="aa-tRNA-synth_I_codon-bd_sub2"/>
</dbReference>
<evidence type="ECO:0000256" key="5">
    <source>
        <dbReference type="ARBA" id="ARBA00022840"/>
    </source>
</evidence>
<evidence type="ECO:0000256" key="3">
    <source>
        <dbReference type="ARBA" id="ARBA00022598"/>
    </source>
</evidence>
<feature type="domain" description="Glutamyl/glutaminyl-tRNA synthetase class Ib catalytic" evidence="9">
    <location>
        <begin position="2"/>
        <end position="276"/>
    </location>
</feature>
<dbReference type="InterPro" id="IPR045462">
    <property type="entry name" value="aa-tRNA-synth_I_cd-bd"/>
</dbReference>
<comment type="similarity">
    <text evidence="1 8">Belongs to the class-I aminoacyl-tRNA synthetase family. Glutamate--tRNA ligase type 1 subfamily.</text>
</comment>
<name>A0A4V6PKB2_9PROT</name>
<evidence type="ECO:0000313" key="12">
    <source>
        <dbReference type="Proteomes" id="UP000295096"/>
    </source>
</evidence>
<dbReference type="SUPFAM" id="SSF48163">
    <property type="entry name" value="An anticodon-binding domain of class I aminoacyl-tRNA synthetases"/>
    <property type="match status" value="1"/>
</dbReference>
<dbReference type="Gene3D" id="1.10.10.350">
    <property type="match status" value="1"/>
</dbReference>
<accession>A0A4V6PKB2</accession>
<dbReference type="PROSITE" id="PS00178">
    <property type="entry name" value="AA_TRNA_LIGASE_I"/>
    <property type="match status" value="1"/>
</dbReference>
<evidence type="ECO:0000256" key="7">
    <source>
        <dbReference type="ARBA" id="ARBA00023146"/>
    </source>
</evidence>
<keyword evidence="6 8" id="KW-0648">Protein biosynthesis</keyword>
<sequence>MKLRFAPSPTGYLHVGNARAALVNWLLARQLGGRVLLRLDDTDTERSKSEYAEALEEDLRWLGLDWDEHFRQSDRMPLYAAAAETLKASGRLYPCFESEEELRYKREQQLRQKRPPIYDRGALKMTKEQYERALANGKTPYWRFKLNMREVSWLDGVLGPRTVKLPSLSDPVLLRADGTPLYTFTSVVDDLESGVTHIVRGEDHVTNTGVQIDLWQALGGNPEKLRFIHLPLLIDADGGPLSKRLGSLSLRQLRKDGIEPAALAGYLAALGTAQDAMPGLPRDLVAGFRLVAISKSPARFDVQQLLALNRRHLHEASFESVRGLLPEGADEAWWNAIRGNLDLLSEAKEWFEVVRGTLVPPPQEGEAEFFRAALAALPPAPWDEATWAAWTGALKEATGRKGKPLFLPLRLALTGEEHGPEMKTLLPLIGPEKVAQRLRVAAAG</sequence>
<dbReference type="GO" id="GO:0005524">
    <property type="term" value="F:ATP binding"/>
    <property type="evidence" value="ECO:0007669"/>
    <property type="project" value="UniProtKB-UniRule"/>
</dbReference>
<keyword evidence="3 8" id="KW-0436">Ligase</keyword>
<keyword evidence="2 8" id="KW-0963">Cytoplasm</keyword>
<comment type="function">
    <text evidence="8">Catalyzes the attachment of glutamate to tRNA(Glu) in a two-step reaction: glutamate is first activated by ATP to form Glu-AMP and then transferred to the acceptor end of tRNA(Glu).</text>
</comment>
<evidence type="ECO:0000256" key="8">
    <source>
        <dbReference type="HAMAP-Rule" id="MF_00022"/>
    </source>
</evidence>
<dbReference type="NCBIfam" id="TIGR00464">
    <property type="entry name" value="gltX_bact"/>
    <property type="match status" value="1"/>
</dbReference>
<comment type="subunit">
    <text evidence="8">Monomer.</text>
</comment>
<evidence type="ECO:0000259" key="10">
    <source>
        <dbReference type="Pfam" id="PF19269"/>
    </source>
</evidence>
<gene>
    <name evidence="8" type="primary">gltX</name>
    <name evidence="11" type="ORF">E2C06_22455</name>
</gene>
<organism evidence="11 12">
    <name type="scientific">Dankookia rubra</name>
    <dbReference type="NCBI Taxonomy" id="1442381"/>
    <lineage>
        <taxon>Bacteria</taxon>
        <taxon>Pseudomonadati</taxon>
        <taxon>Pseudomonadota</taxon>
        <taxon>Alphaproteobacteria</taxon>
        <taxon>Acetobacterales</taxon>
        <taxon>Roseomonadaceae</taxon>
        <taxon>Dankookia</taxon>
    </lineage>
</organism>
<dbReference type="InterPro" id="IPR008925">
    <property type="entry name" value="aa_tRNA-synth_I_cd-bd_sf"/>
</dbReference>
<dbReference type="GO" id="GO:0004818">
    <property type="term" value="F:glutamate-tRNA ligase activity"/>
    <property type="evidence" value="ECO:0007669"/>
    <property type="project" value="UniProtKB-UniRule"/>
</dbReference>
<dbReference type="InterPro" id="IPR004527">
    <property type="entry name" value="Glu-tRNA-ligase_bac/mito"/>
</dbReference>
<comment type="subcellular location">
    <subcellularLocation>
        <location evidence="8">Cytoplasm</location>
    </subcellularLocation>
</comment>
<evidence type="ECO:0000313" key="11">
    <source>
        <dbReference type="EMBL" id="TDH60385.1"/>
    </source>
</evidence>
<keyword evidence="4 8" id="KW-0547">Nucleotide-binding</keyword>
<dbReference type="Gene3D" id="3.40.50.620">
    <property type="entry name" value="HUPs"/>
    <property type="match status" value="1"/>
</dbReference>
<evidence type="ECO:0000256" key="4">
    <source>
        <dbReference type="ARBA" id="ARBA00022741"/>
    </source>
</evidence>
<keyword evidence="5 8" id="KW-0067">ATP-binding</keyword>
<evidence type="ECO:0000259" key="9">
    <source>
        <dbReference type="Pfam" id="PF00749"/>
    </source>
</evidence>
<dbReference type="HAMAP" id="MF_00022">
    <property type="entry name" value="Glu_tRNA_synth_type1"/>
    <property type="match status" value="1"/>
</dbReference>
<keyword evidence="7 8" id="KW-0030">Aminoacyl-tRNA synthetase</keyword>
<dbReference type="EC" id="6.1.1.17" evidence="8"/>
<dbReference type="Proteomes" id="UP000295096">
    <property type="component" value="Unassembled WGS sequence"/>
</dbReference>
<comment type="caution">
    <text evidence="11">The sequence shown here is derived from an EMBL/GenBank/DDBJ whole genome shotgun (WGS) entry which is preliminary data.</text>
</comment>
<dbReference type="EMBL" id="SMSJ01000039">
    <property type="protein sequence ID" value="TDH60385.1"/>
    <property type="molecule type" value="Genomic_DNA"/>
</dbReference>
<dbReference type="OrthoDB" id="9807503at2"/>
<dbReference type="GO" id="GO:0006424">
    <property type="term" value="P:glutamyl-tRNA aminoacylation"/>
    <property type="evidence" value="ECO:0007669"/>
    <property type="project" value="UniProtKB-UniRule"/>
</dbReference>
<dbReference type="AlphaFoldDB" id="A0A4V6PKB2"/>
<comment type="caution">
    <text evidence="8">Lacks conserved residue(s) required for the propagation of feature annotation.</text>
</comment>
<reference evidence="11 12" key="1">
    <citation type="journal article" date="2016" name="J. Microbiol.">
        <title>Dankookia rubra gen. nov., sp. nov., an alphaproteobacterium isolated from sediment of a shallow stream.</title>
        <authorList>
            <person name="Kim W.H."/>
            <person name="Kim D.H."/>
            <person name="Kang K."/>
            <person name="Ahn T.Y."/>
        </authorList>
    </citation>
    <scope>NUCLEOTIDE SEQUENCE [LARGE SCALE GENOMIC DNA]</scope>
    <source>
        <strain evidence="11 12">JCM30602</strain>
    </source>
</reference>
<comment type="catalytic activity">
    <reaction evidence="8">
        <text>tRNA(Glu) + L-glutamate + ATP = L-glutamyl-tRNA(Glu) + AMP + diphosphate</text>
        <dbReference type="Rhea" id="RHEA:23540"/>
        <dbReference type="Rhea" id="RHEA-COMP:9663"/>
        <dbReference type="Rhea" id="RHEA-COMP:9680"/>
        <dbReference type="ChEBI" id="CHEBI:29985"/>
        <dbReference type="ChEBI" id="CHEBI:30616"/>
        <dbReference type="ChEBI" id="CHEBI:33019"/>
        <dbReference type="ChEBI" id="CHEBI:78442"/>
        <dbReference type="ChEBI" id="CHEBI:78520"/>
        <dbReference type="ChEBI" id="CHEBI:456215"/>
        <dbReference type="EC" id="6.1.1.17"/>
    </reaction>
</comment>
<protein>
    <recommendedName>
        <fullName evidence="8">Glutamate--tRNA ligase</fullName>
        <ecNumber evidence="8">6.1.1.17</ecNumber>
    </recommendedName>
    <alternativeName>
        <fullName evidence="8">Glutamyl-tRNA synthetase</fullName>
        <shortName evidence="8">GluRS</shortName>
    </alternativeName>
</protein>
<evidence type="ECO:0000256" key="1">
    <source>
        <dbReference type="ARBA" id="ARBA00007894"/>
    </source>
</evidence>
<dbReference type="RefSeq" id="WP_133290842.1">
    <property type="nucleotide sequence ID" value="NZ_SMSJ01000039.1"/>
</dbReference>
<feature type="domain" description="Aminoacyl-tRNA synthetase class I anticodon-binding" evidence="10">
    <location>
        <begin position="369"/>
        <end position="441"/>
    </location>
</feature>
<dbReference type="PANTHER" id="PTHR43311:SF2">
    <property type="entry name" value="GLUTAMATE--TRNA LIGASE, MITOCHONDRIAL-RELATED"/>
    <property type="match status" value="1"/>
</dbReference>
<evidence type="ECO:0000256" key="6">
    <source>
        <dbReference type="ARBA" id="ARBA00022917"/>
    </source>
</evidence>
<dbReference type="Pfam" id="PF00749">
    <property type="entry name" value="tRNA-synt_1c"/>
    <property type="match status" value="1"/>
</dbReference>
<dbReference type="Pfam" id="PF19269">
    <property type="entry name" value="Anticodon_2"/>
    <property type="match status" value="1"/>
</dbReference>
<feature type="short sequence motif" description="'HIGH' region" evidence="8">
    <location>
        <begin position="7"/>
        <end position="17"/>
    </location>
</feature>
<keyword evidence="12" id="KW-1185">Reference proteome</keyword>
<dbReference type="InterPro" id="IPR049940">
    <property type="entry name" value="GluQ/Sye"/>
</dbReference>
<dbReference type="PRINTS" id="PR00987">
    <property type="entry name" value="TRNASYNTHGLU"/>
</dbReference>
<dbReference type="GO" id="GO:0000049">
    <property type="term" value="F:tRNA binding"/>
    <property type="evidence" value="ECO:0007669"/>
    <property type="project" value="InterPro"/>
</dbReference>